<sequence length="380" mass="39293">MNRQIVAEALEEIISAAKGGSRPVTVGLMARGSELGQGELIRGAMRAMSQDPSLRVVMIGPKPAEPVDLQWIETDDCEEAVSSALEGALEEGTIGGAVALHYPFPLGVTTVGMVMTPGRGRPMLISTTTGTASHNRVEAMTLNCILGRAVARCLGIADPTVGILNVEGAPSALRAINRLKDGGYPLRFGSSLRADGGSLLRGNDVLAGAVDVCVCDSLTGNVLTKILSAFTTGGGYEALGWGYGPSVGIGWGKVISIISRASGESVIAGALGFTARMVKNRLPSVVEEELSFARTAGLDGVLASLGAGKGDGAEVTPPPKEPTEEEISGVDVLEVDAAARVLWREGIYAESAMGCTGPVIKVPARHHHRATEILRGAGYL</sequence>
<accession>D1B5S5</accession>
<dbReference type="STRING" id="525903.Taci_1134"/>
<keyword evidence="3" id="KW-1185">Reference proteome</keyword>
<gene>
    <name evidence="2" type="ordered locus">Taci_1134</name>
</gene>
<dbReference type="AlphaFoldDB" id="D1B5S5"/>
<dbReference type="SUPFAM" id="SSF53659">
    <property type="entry name" value="Isocitrate/Isopropylmalate dehydrogenase-like"/>
    <property type="match status" value="1"/>
</dbReference>
<protein>
    <submittedName>
        <fullName evidence="2">Fatty acid synthesis plsX protein</fullName>
    </submittedName>
</protein>
<dbReference type="KEGG" id="tai:Taci_1134"/>
<dbReference type="EMBL" id="CP001818">
    <property type="protein sequence ID" value="ACZ19366.1"/>
    <property type="molecule type" value="Genomic_DNA"/>
</dbReference>
<dbReference type="Proteomes" id="UP000002030">
    <property type="component" value="Chromosome"/>
</dbReference>
<dbReference type="NCBIfam" id="NF040747">
    <property type="entry name" value="reduct_C_alpha"/>
    <property type="match status" value="1"/>
</dbReference>
<dbReference type="eggNOG" id="COG0416">
    <property type="taxonomic scope" value="Bacteria"/>
</dbReference>
<evidence type="ECO:0000256" key="1">
    <source>
        <dbReference type="SAM" id="MobiDB-lite"/>
    </source>
</evidence>
<proteinExistence type="predicted"/>
<dbReference type="OrthoDB" id="9769886at2"/>
<evidence type="ECO:0000313" key="3">
    <source>
        <dbReference type="Proteomes" id="UP000002030"/>
    </source>
</evidence>
<dbReference type="RefSeq" id="WP_012869881.1">
    <property type="nucleotide sequence ID" value="NC_013522.1"/>
</dbReference>
<dbReference type="Gene3D" id="3.40.718.10">
    <property type="entry name" value="Isopropylmalate Dehydrogenase"/>
    <property type="match status" value="1"/>
</dbReference>
<dbReference type="GO" id="GO:0016747">
    <property type="term" value="F:acyltransferase activity, transferring groups other than amino-acyl groups"/>
    <property type="evidence" value="ECO:0007669"/>
    <property type="project" value="InterPro"/>
</dbReference>
<dbReference type="EnsemblBacteria" id="ACZ19366">
    <property type="protein sequence ID" value="ACZ19366"/>
    <property type="gene ID" value="Taci_1134"/>
</dbReference>
<dbReference type="PATRIC" id="fig|525903.6.peg.1133"/>
<name>D1B5S5_THEAS</name>
<organism evidence="2 3">
    <name type="scientific">Thermanaerovibrio acidaminovorans (strain ATCC 49978 / DSM 6589 / Su883)</name>
    <name type="common">Selenomonas acidaminovorans</name>
    <dbReference type="NCBI Taxonomy" id="525903"/>
    <lineage>
        <taxon>Bacteria</taxon>
        <taxon>Thermotogati</taxon>
        <taxon>Synergistota</taxon>
        <taxon>Synergistia</taxon>
        <taxon>Synergistales</taxon>
        <taxon>Synergistaceae</taxon>
        <taxon>Thermanaerovibrio</taxon>
    </lineage>
</organism>
<evidence type="ECO:0000313" key="2">
    <source>
        <dbReference type="EMBL" id="ACZ19366.1"/>
    </source>
</evidence>
<dbReference type="GO" id="GO:0006633">
    <property type="term" value="P:fatty acid biosynthetic process"/>
    <property type="evidence" value="ECO:0007669"/>
    <property type="project" value="InterPro"/>
</dbReference>
<dbReference type="HOGENOM" id="CLU_711151_0_0_0"/>
<feature type="region of interest" description="Disordered" evidence="1">
    <location>
        <begin position="308"/>
        <end position="327"/>
    </location>
</feature>
<dbReference type="Pfam" id="PF02504">
    <property type="entry name" value="FA_synthesis"/>
    <property type="match status" value="1"/>
</dbReference>
<reference evidence="2 3" key="1">
    <citation type="journal article" date="2009" name="Stand. Genomic Sci.">
        <title>Complete genome sequence of Thermanaerovibrio acidaminovorans type strain (Su883).</title>
        <authorList>
            <person name="Chovatia M."/>
            <person name="Sikorski J."/>
            <person name="Schroder M."/>
            <person name="Lapidus A."/>
            <person name="Nolan M."/>
            <person name="Tice H."/>
            <person name="Glavina Del Rio T."/>
            <person name="Copeland A."/>
            <person name="Cheng J.F."/>
            <person name="Lucas S."/>
            <person name="Chen F."/>
            <person name="Bruce D."/>
            <person name="Goodwin L."/>
            <person name="Pitluck S."/>
            <person name="Ivanova N."/>
            <person name="Mavromatis K."/>
            <person name="Ovchinnikova G."/>
            <person name="Pati A."/>
            <person name="Chen A."/>
            <person name="Palaniappan K."/>
            <person name="Land M."/>
            <person name="Hauser L."/>
            <person name="Chang Y.J."/>
            <person name="Jeffries C.D."/>
            <person name="Chain P."/>
            <person name="Saunders E."/>
            <person name="Detter J.C."/>
            <person name="Brettin T."/>
            <person name="Rohde M."/>
            <person name="Goker M."/>
            <person name="Spring S."/>
            <person name="Bristow J."/>
            <person name="Markowitz V."/>
            <person name="Hugenholtz P."/>
            <person name="Kyrpides N.C."/>
            <person name="Klenk H.P."/>
            <person name="Eisen J.A."/>
        </authorList>
    </citation>
    <scope>NUCLEOTIDE SEQUENCE [LARGE SCALE GENOMIC DNA]</scope>
    <source>
        <strain evidence="3">ATCC 49978 / DSM 6589 / Su883</strain>
    </source>
</reference>
<dbReference type="InterPro" id="IPR003664">
    <property type="entry name" value="FA_synthesis"/>
</dbReference>